<comment type="caution">
    <text evidence="3">The sequence shown here is derived from an EMBL/GenBank/DDBJ whole genome shotgun (WGS) entry which is preliminary data.</text>
</comment>
<organism evidence="3">
    <name type="scientific">Symploca sp. SIO1C4</name>
    <dbReference type="NCBI Taxonomy" id="2607765"/>
    <lineage>
        <taxon>Bacteria</taxon>
        <taxon>Bacillati</taxon>
        <taxon>Cyanobacteriota</taxon>
        <taxon>Cyanophyceae</taxon>
        <taxon>Coleofasciculales</taxon>
        <taxon>Coleofasciculaceae</taxon>
        <taxon>Symploca</taxon>
    </lineage>
</organism>
<feature type="domain" description="AAA+ ATPase" evidence="2">
    <location>
        <begin position="104"/>
        <end position="295"/>
    </location>
</feature>
<dbReference type="GO" id="GO:0016887">
    <property type="term" value="F:ATP hydrolysis activity"/>
    <property type="evidence" value="ECO:0007669"/>
    <property type="project" value="InterPro"/>
</dbReference>
<dbReference type="EMBL" id="JAAHFQ010000316">
    <property type="protein sequence ID" value="NER29151.1"/>
    <property type="molecule type" value="Genomic_DNA"/>
</dbReference>
<dbReference type="Gene3D" id="3.40.50.300">
    <property type="entry name" value="P-loop containing nucleotide triphosphate hydrolases"/>
    <property type="match status" value="1"/>
</dbReference>
<evidence type="ECO:0000259" key="2">
    <source>
        <dbReference type="SMART" id="SM00382"/>
    </source>
</evidence>
<dbReference type="InterPro" id="IPR003593">
    <property type="entry name" value="AAA+_ATPase"/>
</dbReference>
<accession>A0A6B3NHN0</accession>
<dbReference type="InterPro" id="IPR003959">
    <property type="entry name" value="ATPase_AAA_core"/>
</dbReference>
<sequence length="380" mass="43272">MNDWKIFHGNREPHQGISTLPNAPSWRQFKRQLDVNEKVLKAHWQDILNLVKEDSREYQRGKSFRVFSPPPGSDQVNPESPGKKGKIYQAYQELIDGVNAAIYLRRPLLVTGRPGSGKTSLAYAIAYELQLGPVLAWSITTRTILQNGLYNYDAIARLQNLQLLKLKQDLGQEAPQQLEENIGQYLQLGPVGTAFLPSYQPRVLLIDEIDKSDINLPNDLLNLFEEGGYSIPELERLQTQEVTVRTADFGLTTEIQGGQVQCNKFPIVVMTSNGERDFPAPFLRRCLRVRMPEPHDYEFLSQVVNAHFAKELGEKHWQEAQGTINQLIQDFVTKQQGKEVATDQLLSTIYLFSRQVQPDAMDQESLKQLLLKRLDSSVDQ</sequence>
<gene>
    <name evidence="3" type="ORF">F6J89_16325</name>
</gene>
<dbReference type="AlphaFoldDB" id="A0A6B3NHN0"/>
<evidence type="ECO:0000256" key="1">
    <source>
        <dbReference type="SAM" id="MobiDB-lite"/>
    </source>
</evidence>
<dbReference type="SUPFAM" id="SSF52540">
    <property type="entry name" value="P-loop containing nucleoside triphosphate hydrolases"/>
    <property type="match status" value="1"/>
</dbReference>
<feature type="region of interest" description="Disordered" evidence="1">
    <location>
        <begin position="63"/>
        <end position="83"/>
    </location>
</feature>
<protein>
    <submittedName>
        <fullName evidence="3">AAA family ATPase</fullName>
    </submittedName>
</protein>
<proteinExistence type="predicted"/>
<reference evidence="3" key="1">
    <citation type="submission" date="2019-11" db="EMBL/GenBank/DDBJ databases">
        <title>Genomic insights into an expanded diversity of filamentous marine cyanobacteria reveals the extraordinary biosynthetic potential of Moorea and Okeania.</title>
        <authorList>
            <person name="Ferreira Leao T."/>
            <person name="Wang M."/>
            <person name="Moss N."/>
            <person name="Da Silva R."/>
            <person name="Sanders J."/>
            <person name="Nurk S."/>
            <person name="Gurevich A."/>
            <person name="Humphrey G."/>
            <person name="Reher R."/>
            <person name="Zhu Q."/>
            <person name="Belda-Ferre P."/>
            <person name="Glukhov E."/>
            <person name="Rex R."/>
            <person name="Dorrestein P.C."/>
            <person name="Knight R."/>
            <person name="Pevzner P."/>
            <person name="Gerwick W.H."/>
            <person name="Gerwick L."/>
        </authorList>
    </citation>
    <scope>NUCLEOTIDE SEQUENCE</scope>
    <source>
        <strain evidence="3">SIO1C4</strain>
    </source>
</reference>
<dbReference type="InterPro" id="IPR027417">
    <property type="entry name" value="P-loop_NTPase"/>
</dbReference>
<evidence type="ECO:0000313" key="3">
    <source>
        <dbReference type="EMBL" id="NER29151.1"/>
    </source>
</evidence>
<name>A0A6B3NHN0_9CYAN</name>
<dbReference type="CDD" id="cd00009">
    <property type="entry name" value="AAA"/>
    <property type="match status" value="1"/>
</dbReference>
<dbReference type="SMART" id="SM00382">
    <property type="entry name" value="AAA"/>
    <property type="match status" value="1"/>
</dbReference>
<dbReference type="Pfam" id="PF00004">
    <property type="entry name" value="AAA"/>
    <property type="match status" value="1"/>
</dbReference>
<dbReference type="GO" id="GO:0005524">
    <property type="term" value="F:ATP binding"/>
    <property type="evidence" value="ECO:0007669"/>
    <property type="project" value="InterPro"/>
</dbReference>